<dbReference type="GO" id="GO:0044208">
    <property type="term" value="P:'de novo' AMP biosynthetic process"/>
    <property type="evidence" value="ECO:0007669"/>
    <property type="project" value="TreeGrafter"/>
</dbReference>
<accession>A0A1G2IDX3</accession>
<dbReference type="Gene3D" id="1.10.275.10">
    <property type="entry name" value="Fumarase/aspartase (N-terminal domain)"/>
    <property type="match status" value="1"/>
</dbReference>
<dbReference type="Gene3D" id="1.10.40.30">
    <property type="entry name" value="Fumarase/aspartase (C-terminal domain)"/>
    <property type="match status" value="1"/>
</dbReference>
<dbReference type="STRING" id="1802214.A2908_04690"/>
<dbReference type="Proteomes" id="UP000176774">
    <property type="component" value="Unassembled WGS sequence"/>
</dbReference>
<feature type="domain" description="Adenylosuccinate lyase PurB C-terminal" evidence="5">
    <location>
        <begin position="316"/>
        <end position="418"/>
    </location>
</feature>
<dbReference type="PRINTS" id="PR00149">
    <property type="entry name" value="FUMRATELYASE"/>
</dbReference>
<dbReference type="GO" id="GO:0005829">
    <property type="term" value="C:cytosol"/>
    <property type="evidence" value="ECO:0007669"/>
    <property type="project" value="TreeGrafter"/>
</dbReference>
<dbReference type="Gene3D" id="1.20.200.10">
    <property type="entry name" value="Fumarase/aspartase (Central domain)"/>
    <property type="match status" value="1"/>
</dbReference>
<evidence type="ECO:0000259" key="5">
    <source>
        <dbReference type="Pfam" id="PF08328"/>
    </source>
</evidence>
<dbReference type="Pfam" id="PF08328">
    <property type="entry name" value="ASL_C"/>
    <property type="match status" value="1"/>
</dbReference>
<comment type="caution">
    <text evidence="6">The sequence shown here is derived from an EMBL/GenBank/DDBJ whole genome shotgun (WGS) entry which is preliminary data.</text>
</comment>
<dbReference type="EMBL" id="MHPA01000019">
    <property type="protein sequence ID" value="OGZ72936.1"/>
    <property type="molecule type" value="Genomic_DNA"/>
</dbReference>
<dbReference type="GO" id="GO:0004018">
    <property type="term" value="F:N6-(1,2-dicarboxyethyl)AMP AMP-lyase (fumarate-forming) activity"/>
    <property type="evidence" value="ECO:0007669"/>
    <property type="project" value="InterPro"/>
</dbReference>
<evidence type="ECO:0000313" key="6">
    <source>
        <dbReference type="EMBL" id="OGZ72936.1"/>
    </source>
</evidence>
<evidence type="ECO:0000259" key="4">
    <source>
        <dbReference type="Pfam" id="PF00206"/>
    </source>
</evidence>
<dbReference type="PROSITE" id="PS00163">
    <property type="entry name" value="FUMARATE_LYASES"/>
    <property type="match status" value="1"/>
</dbReference>
<keyword evidence="2 6" id="KW-0456">Lyase</keyword>
<dbReference type="PANTHER" id="PTHR43172">
    <property type="entry name" value="ADENYLOSUCCINATE LYASE"/>
    <property type="match status" value="1"/>
</dbReference>
<dbReference type="InterPro" id="IPR024083">
    <property type="entry name" value="Fumarase/histidase_N"/>
</dbReference>
<dbReference type="SUPFAM" id="SSF48557">
    <property type="entry name" value="L-aspartase-like"/>
    <property type="match status" value="1"/>
</dbReference>
<dbReference type="InterPro" id="IPR013539">
    <property type="entry name" value="PurB_C"/>
</dbReference>
<sequence length="457" mass="51419">MDSDQFDSISPLDFRYVDQQTVACLSENAFTRYKLLVEIALVRTLCRYGLCSQETVKEIEDACRQITTDQVYQEEKRIGHDIRALVNCIQAKVSDQAKPFVHMTATSYDIIDCARAVQINALIHDVVIPSLFDLEKVLIEITLREADTVQIGRTHGQHAVPITFGFALAEYVSRLGASIETIQELAKNIKGKFSGAAGAYNASSLFFHEPENFEEEVLAELGLKPAEHSTQIAPPEAMARTLCETTIIAGILSNLARDMRNLQRTEIGEVGEKFETDQVGSSTMPQKRNPINFENIESMGKIVNSRMSAVFMDQISEHQRDLTNSASGRTHIEIFAYTILMIKRMTTTMKKLVIDQSNIVRNLAMQKDLVLAEPLYIILAALGHPNAHQAVKILTVKAQRERRSLQEIINEDKELEKYINKMTAHQRNIISNPVLYTGIASRKAKVIAKRWKQKLGL</sequence>
<protein>
    <submittedName>
        <fullName evidence="6">Adenylosuccinate lyase</fullName>
    </submittedName>
</protein>
<gene>
    <name evidence="6" type="ORF">A2908_04690</name>
</gene>
<proteinExistence type="predicted"/>
<keyword evidence="1" id="KW-0658">Purine biosynthesis</keyword>
<evidence type="ECO:0000256" key="3">
    <source>
        <dbReference type="ARBA" id="ARBA00025012"/>
    </source>
</evidence>
<dbReference type="Pfam" id="PF00206">
    <property type="entry name" value="Lyase_1"/>
    <property type="match status" value="1"/>
</dbReference>
<evidence type="ECO:0000256" key="2">
    <source>
        <dbReference type="ARBA" id="ARBA00023239"/>
    </source>
</evidence>
<organism evidence="6 7">
    <name type="scientific">Candidatus Staskawiczbacteria bacterium RIFCSPLOWO2_01_FULL_38_12b</name>
    <dbReference type="NCBI Taxonomy" id="1802214"/>
    <lineage>
        <taxon>Bacteria</taxon>
        <taxon>Candidatus Staskawicziibacteriota</taxon>
    </lineage>
</organism>
<name>A0A1G2IDX3_9BACT</name>
<feature type="domain" description="Fumarate lyase N-terminal" evidence="4">
    <location>
        <begin position="17"/>
        <end position="300"/>
    </location>
</feature>
<evidence type="ECO:0000256" key="1">
    <source>
        <dbReference type="ARBA" id="ARBA00022755"/>
    </source>
</evidence>
<evidence type="ECO:0000313" key="7">
    <source>
        <dbReference type="Proteomes" id="UP000176774"/>
    </source>
</evidence>
<dbReference type="CDD" id="cd01595">
    <property type="entry name" value="Adenylsuccinate_lyase_like"/>
    <property type="match status" value="1"/>
</dbReference>
<dbReference type="GO" id="GO:0070626">
    <property type="term" value="F:(S)-2-(5-amino-1-(5-phospho-D-ribosyl)imidazole-4-carboxamido) succinate lyase (fumarate-forming) activity"/>
    <property type="evidence" value="ECO:0007669"/>
    <property type="project" value="TreeGrafter"/>
</dbReference>
<dbReference type="InterPro" id="IPR008948">
    <property type="entry name" value="L-Aspartase-like"/>
</dbReference>
<dbReference type="AlphaFoldDB" id="A0A1G2IDX3"/>
<dbReference type="InterPro" id="IPR020557">
    <property type="entry name" value="Fumarate_lyase_CS"/>
</dbReference>
<dbReference type="GO" id="GO:0006188">
    <property type="term" value="P:IMP biosynthetic process"/>
    <property type="evidence" value="ECO:0007669"/>
    <property type="project" value="InterPro"/>
</dbReference>
<comment type="function">
    <text evidence="3">Catalyzes two reactions in de novo purine nucleotide biosynthesis. Catalyzes the breakdown of 5-aminoimidazole- (N-succinylocarboxamide) ribotide (SAICAR or 2-[5-amino-1-(5-phospho-beta-D-ribosyl)imidazole-4-carboxamido]succinate) to 5-aminoimidazole-4-carboxamide ribotide (AICAR or 5-amino-1-(5-phospho-beta-D-ribosyl)imidazole-4-carboxamide) and fumarate, and of adenylosuccinate (ADS or N(6)-(1,2-dicarboxyethyl)-AMP) to adenosine monophosphate (AMP) and fumarate.</text>
</comment>
<dbReference type="InterPro" id="IPR022761">
    <property type="entry name" value="Fumarate_lyase_N"/>
</dbReference>
<dbReference type="InterPro" id="IPR000362">
    <property type="entry name" value="Fumarate_lyase_fam"/>
</dbReference>
<dbReference type="PANTHER" id="PTHR43172:SF1">
    <property type="entry name" value="ADENYLOSUCCINATE LYASE"/>
    <property type="match status" value="1"/>
</dbReference>
<reference evidence="6 7" key="1">
    <citation type="journal article" date="2016" name="Nat. Commun.">
        <title>Thousands of microbial genomes shed light on interconnected biogeochemical processes in an aquifer system.</title>
        <authorList>
            <person name="Anantharaman K."/>
            <person name="Brown C.T."/>
            <person name="Hug L.A."/>
            <person name="Sharon I."/>
            <person name="Castelle C.J."/>
            <person name="Probst A.J."/>
            <person name="Thomas B.C."/>
            <person name="Singh A."/>
            <person name="Wilkins M.J."/>
            <person name="Karaoz U."/>
            <person name="Brodie E.L."/>
            <person name="Williams K.H."/>
            <person name="Hubbard S.S."/>
            <person name="Banfield J.F."/>
        </authorList>
    </citation>
    <scope>NUCLEOTIDE SEQUENCE [LARGE SCALE GENOMIC DNA]</scope>
</reference>